<keyword evidence="4" id="KW-0067">ATP-binding</keyword>
<evidence type="ECO:0000256" key="5">
    <source>
        <dbReference type="NCBIfam" id="TIGR01378"/>
    </source>
</evidence>
<evidence type="ECO:0000256" key="1">
    <source>
        <dbReference type="ARBA" id="ARBA00022679"/>
    </source>
</evidence>
<dbReference type="InterPro" id="IPR036759">
    <property type="entry name" value="TPK_catalytic_sf"/>
</dbReference>
<reference evidence="7 8" key="1">
    <citation type="journal article" date="2011" name="Stand. Genomic Sci.">
        <title>Complete genome sequence of Syntrophobotulus glycolicus type strain (FlGlyR).</title>
        <authorList>
            <person name="Han C."/>
            <person name="Mwirichia R."/>
            <person name="Chertkov O."/>
            <person name="Held B."/>
            <person name="Lapidus A."/>
            <person name="Nolan M."/>
            <person name="Lucas S."/>
            <person name="Hammon N."/>
            <person name="Deshpande S."/>
            <person name="Cheng J.F."/>
            <person name="Tapia R."/>
            <person name="Goodwin L."/>
            <person name="Pitluck S."/>
            <person name="Huntemann M."/>
            <person name="Liolios K."/>
            <person name="Ivanova N."/>
            <person name="Pagani I."/>
            <person name="Mavromatis K."/>
            <person name="Ovchinikova G."/>
            <person name="Pati A."/>
            <person name="Chen A."/>
            <person name="Palaniappan K."/>
            <person name="Land M."/>
            <person name="Hauser L."/>
            <person name="Brambilla E.M."/>
            <person name="Rohde M."/>
            <person name="Spring S."/>
            <person name="Sikorski J."/>
            <person name="Goker M."/>
            <person name="Woyke T."/>
            <person name="Bristow J."/>
            <person name="Eisen J.A."/>
            <person name="Markowitz V."/>
            <person name="Hugenholtz P."/>
            <person name="Kyrpides N.C."/>
            <person name="Klenk H.P."/>
            <person name="Detter J.C."/>
        </authorList>
    </citation>
    <scope>NUCLEOTIDE SEQUENCE [LARGE SCALE GENOMIC DNA]</scope>
    <source>
        <strain evidence="8">DSM 8271 / FlGlyR</strain>
    </source>
</reference>
<evidence type="ECO:0000313" key="7">
    <source>
        <dbReference type="EMBL" id="ADY56619.1"/>
    </source>
</evidence>
<dbReference type="SUPFAM" id="SSF63862">
    <property type="entry name" value="Thiamin pyrophosphokinase, substrate-binding domain"/>
    <property type="match status" value="1"/>
</dbReference>
<keyword evidence="1" id="KW-0808">Transferase</keyword>
<dbReference type="NCBIfam" id="TIGR01378">
    <property type="entry name" value="thi_PPkinase"/>
    <property type="match status" value="1"/>
</dbReference>
<dbReference type="KEGG" id="sgy:Sgly_2331"/>
<dbReference type="CDD" id="cd07995">
    <property type="entry name" value="TPK"/>
    <property type="match status" value="1"/>
</dbReference>
<organism evidence="7 8">
    <name type="scientific">Syntrophobotulus glycolicus (strain DSM 8271 / FlGlyR)</name>
    <dbReference type="NCBI Taxonomy" id="645991"/>
    <lineage>
        <taxon>Bacteria</taxon>
        <taxon>Bacillati</taxon>
        <taxon>Bacillota</taxon>
        <taxon>Clostridia</taxon>
        <taxon>Eubacteriales</taxon>
        <taxon>Desulfitobacteriaceae</taxon>
        <taxon>Syntrophobotulus</taxon>
    </lineage>
</organism>
<gene>
    <name evidence="7" type="ordered locus">Sgly_2331</name>
</gene>
<dbReference type="EC" id="2.7.6.2" evidence="5"/>
<dbReference type="SMART" id="SM00983">
    <property type="entry name" value="TPK_B1_binding"/>
    <property type="match status" value="1"/>
</dbReference>
<evidence type="ECO:0000313" key="8">
    <source>
        <dbReference type="Proteomes" id="UP000007488"/>
    </source>
</evidence>
<protein>
    <recommendedName>
        <fullName evidence="5">Thiamine diphosphokinase</fullName>
        <ecNumber evidence="5">2.7.6.2</ecNumber>
    </recommendedName>
</protein>
<accession>F0SUQ3</accession>
<dbReference type="GO" id="GO:0009229">
    <property type="term" value="P:thiamine diphosphate biosynthetic process"/>
    <property type="evidence" value="ECO:0007669"/>
    <property type="project" value="InterPro"/>
</dbReference>
<dbReference type="RefSeq" id="WP_013625484.1">
    <property type="nucleotide sequence ID" value="NC_015172.1"/>
</dbReference>
<dbReference type="GO" id="GO:0005524">
    <property type="term" value="F:ATP binding"/>
    <property type="evidence" value="ECO:0007669"/>
    <property type="project" value="UniProtKB-KW"/>
</dbReference>
<reference evidence="8" key="2">
    <citation type="submission" date="2011-02" db="EMBL/GenBank/DDBJ databases">
        <title>The complete genome of Syntrophobotulus glycolicus DSM 8271.</title>
        <authorList>
            <person name="Lucas S."/>
            <person name="Copeland A."/>
            <person name="Lapidus A."/>
            <person name="Bruce D."/>
            <person name="Goodwin L."/>
            <person name="Pitluck S."/>
            <person name="Kyrpides N."/>
            <person name="Mavromatis K."/>
            <person name="Pagani I."/>
            <person name="Ivanova N."/>
            <person name="Mikhailova N."/>
            <person name="Chertkov O."/>
            <person name="Held B."/>
            <person name="Detter J.C."/>
            <person name="Tapia R."/>
            <person name="Han C."/>
            <person name="Land M."/>
            <person name="Hauser L."/>
            <person name="Markowitz V."/>
            <person name="Cheng J.-F."/>
            <person name="Hugenholtz P."/>
            <person name="Woyke T."/>
            <person name="Wu D."/>
            <person name="Spring S."/>
            <person name="Schroeder M."/>
            <person name="Brambilla E."/>
            <person name="Klenk H.-P."/>
            <person name="Eisen J.A."/>
        </authorList>
    </citation>
    <scope>NUCLEOTIDE SEQUENCE [LARGE SCALE GENOMIC DNA]</scope>
    <source>
        <strain evidence="8">DSM 8271 / FlGlyR</strain>
    </source>
</reference>
<dbReference type="SUPFAM" id="SSF63999">
    <property type="entry name" value="Thiamin pyrophosphokinase, catalytic domain"/>
    <property type="match status" value="1"/>
</dbReference>
<feature type="domain" description="Thiamin pyrophosphokinase thiamin-binding" evidence="6">
    <location>
        <begin position="154"/>
        <end position="212"/>
    </location>
</feature>
<name>F0SUQ3_SYNGF</name>
<dbReference type="Pfam" id="PF04265">
    <property type="entry name" value="TPK_B1_binding"/>
    <property type="match status" value="1"/>
</dbReference>
<dbReference type="PANTHER" id="PTHR41299:SF1">
    <property type="entry name" value="THIAMINE PYROPHOSPHOKINASE"/>
    <property type="match status" value="1"/>
</dbReference>
<dbReference type="HOGENOM" id="CLU_044237_1_1_9"/>
<dbReference type="STRING" id="645991.Sgly_2331"/>
<dbReference type="AlphaFoldDB" id="F0SUQ3"/>
<sequence length="219" mass="24178">MRIAVLANGEWDIEWGRQEIAPGNIEVLICADGGGNAAISSGRLPDILVGDMDSIKEENLFICAQGKTKIKKYPAQKDETDLELAMEYAEEYLREYGKPKDEISLYGAGGKRLDHLMGNISMMLAFAERGRMVRMIEPSQEAWVLAPGEEMVKGTQGQVISIIPLSAEAVVDSYGLYYPLKNSTMYQHSPRGISNVLIEDEAKIKVAKGRILVVKSKVL</sequence>
<evidence type="ECO:0000256" key="4">
    <source>
        <dbReference type="ARBA" id="ARBA00022840"/>
    </source>
</evidence>
<evidence type="ECO:0000256" key="3">
    <source>
        <dbReference type="ARBA" id="ARBA00022777"/>
    </source>
</evidence>
<dbReference type="Pfam" id="PF04263">
    <property type="entry name" value="TPK_catalytic"/>
    <property type="match status" value="1"/>
</dbReference>
<dbReference type="Proteomes" id="UP000007488">
    <property type="component" value="Chromosome"/>
</dbReference>
<evidence type="ECO:0000256" key="2">
    <source>
        <dbReference type="ARBA" id="ARBA00022741"/>
    </source>
</evidence>
<dbReference type="GO" id="GO:0016301">
    <property type="term" value="F:kinase activity"/>
    <property type="evidence" value="ECO:0007669"/>
    <property type="project" value="UniProtKB-KW"/>
</dbReference>
<keyword evidence="2" id="KW-0547">Nucleotide-binding</keyword>
<dbReference type="InterPro" id="IPR007371">
    <property type="entry name" value="TPK_catalytic"/>
</dbReference>
<dbReference type="PANTHER" id="PTHR41299">
    <property type="entry name" value="THIAMINE PYROPHOSPHOKINASE"/>
    <property type="match status" value="1"/>
</dbReference>
<dbReference type="eggNOG" id="COG1564">
    <property type="taxonomic scope" value="Bacteria"/>
</dbReference>
<dbReference type="GO" id="GO:0006772">
    <property type="term" value="P:thiamine metabolic process"/>
    <property type="evidence" value="ECO:0007669"/>
    <property type="project" value="UniProtKB-UniRule"/>
</dbReference>
<dbReference type="GO" id="GO:0030975">
    <property type="term" value="F:thiamine binding"/>
    <property type="evidence" value="ECO:0007669"/>
    <property type="project" value="InterPro"/>
</dbReference>
<dbReference type="InterPro" id="IPR036371">
    <property type="entry name" value="TPK_B1-bd_sf"/>
</dbReference>
<dbReference type="GO" id="GO:0004788">
    <property type="term" value="F:thiamine diphosphokinase activity"/>
    <property type="evidence" value="ECO:0007669"/>
    <property type="project" value="UniProtKB-UniRule"/>
</dbReference>
<evidence type="ECO:0000259" key="6">
    <source>
        <dbReference type="SMART" id="SM00983"/>
    </source>
</evidence>
<keyword evidence="3" id="KW-0418">Kinase</keyword>
<proteinExistence type="predicted"/>
<dbReference type="Gene3D" id="3.40.50.10240">
    <property type="entry name" value="Thiamin pyrophosphokinase, catalytic domain"/>
    <property type="match status" value="1"/>
</dbReference>
<dbReference type="InterPro" id="IPR007373">
    <property type="entry name" value="Thiamin_PyroPKinase_B1-bd"/>
</dbReference>
<dbReference type="OrthoDB" id="9804377at2"/>
<dbReference type="InterPro" id="IPR006282">
    <property type="entry name" value="Thi_PPkinase"/>
</dbReference>
<keyword evidence="8" id="KW-1185">Reference proteome</keyword>
<dbReference type="EMBL" id="CP002547">
    <property type="protein sequence ID" value="ADY56619.1"/>
    <property type="molecule type" value="Genomic_DNA"/>
</dbReference>
<dbReference type="InterPro" id="IPR053149">
    <property type="entry name" value="TPK"/>
</dbReference>